<comment type="caution">
    <text evidence="3">The sequence shown here is derived from an EMBL/GenBank/DDBJ whole genome shotgun (WGS) entry which is preliminary data.</text>
</comment>
<keyword evidence="1" id="KW-0812">Transmembrane</keyword>
<keyword evidence="1" id="KW-0472">Membrane</keyword>
<feature type="chain" id="PRO_5034635626" evidence="2">
    <location>
        <begin position="30"/>
        <end position="126"/>
    </location>
</feature>
<sequence length="126" mass="13176">MFISKHKGVFASTMLAGAALILVTGDASAIDSITTVGQSWKTQINAVLGIAKLVMGMIGFFMFAAGLFYFYKDNKQPGQGHLKTGVVAMLVGTGLMIIPWLLGLFTETVASGQGQGAVTRSEGSTL</sequence>
<keyword evidence="2" id="KW-0732">Signal</keyword>
<proteinExistence type="predicted"/>
<evidence type="ECO:0000313" key="3">
    <source>
        <dbReference type="EMBL" id="MBI6883015.1"/>
    </source>
</evidence>
<evidence type="ECO:0000256" key="2">
    <source>
        <dbReference type="SAM" id="SignalP"/>
    </source>
</evidence>
<feature type="transmembrane region" description="Helical" evidence="1">
    <location>
        <begin position="45"/>
        <end position="70"/>
    </location>
</feature>
<evidence type="ECO:0000256" key="1">
    <source>
        <dbReference type="SAM" id="Phobius"/>
    </source>
</evidence>
<keyword evidence="1" id="KW-1133">Transmembrane helix</keyword>
<evidence type="ECO:0000313" key="4">
    <source>
        <dbReference type="Proteomes" id="UP000637061"/>
    </source>
</evidence>
<feature type="transmembrane region" description="Helical" evidence="1">
    <location>
        <begin position="82"/>
        <end position="102"/>
    </location>
</feature>
<reference evidence="3" key="1">
    <citation type="submission" date="2020-12" db="EMBL/GenBank/DDBJ databases">
        <title>Enhanced detection system for hospital associated transmission using whole genome sequencing surveillance.</title>
        <authorList>
            <person name="Harrison L.H."/>
            <person name="Van Tyne D."/>
            <person name="Marsh J.W."/>
            <person name="Griffith M.P."/>
            <person name="Snyder D.J."/>
            <person name="Cooper V.S."/>
            <person name="Mustapha M."/>
        </authorList>
    </citation>
    <scope>NUCLEOTIDE SEQUENCE</scope>
    <source>
        <strain evidence="3">PSB00042</strain>
    </source>
</reference>
<accession>A0A8I1JK28</accession>
<name>A0A8I1JK28_PSEPU</name>
<gene>
    <name evidence="3" type="ORF">JEU22_03735</name>
</gene>
<organism evidence="3 4">
    <name type="scientific">Pseudomonas putida</name>
    <name type="common">Arthrobacter siderocapsulatus</name>
    <dbReference type="NCBI Taxonomy" id="303"/>
    <lineage>
        <taxon>Bacteria</taxon>
        <taxon>Pseudomonadati</taxon>
        <taxon>Pseudomonadota</taxon>
        <taxon>Gammaproteobacteria</taxon>
        <taxon>Pseudomonadales</taxon>
        <taxon>Pseudomonadaceae</taxon>
        <taxon>Pseudomonas</taxon>
    </lineage>
</organism>
<dbReference type="AlphaFoldDB" id="A0A8I1JK28"/>
<feature type="signal peptide" evidence="2">
    <location>
        <begin position="1"/>
        <end position="29"/>
    </location>
</feature>
<protein>
    <submittedName>
        <fullName evidence="3">Uncharacterized protein</fullName>
    </submittedName>
</protein>
<dbReference type="Proteomes" id="UP000637061">
    <property type="component" value="Unassembled WGS sequence"/>
</dbReference>
<dbReference type="EMBL" id="JAEHTE010000002">
    <property type="protein sequence ID" value="MBI6883015.1"/>
    <property type="molecule type" value="Genomic_DNA"/>
</dbReference>